<evidence type="ECO:0000256" key="2">
    <source>
        <dbReference type="SAM" id="Phobius"/>
    </source>
</evidence>
<proteinExistence type="predicted"/>
<protein>
    <submittedName>
        <fullName evidence="5">Zinc-ribbon domain-containing protein</fullName>
    </submittedName>
</protein>
<keyword evidence="2" id="KW-1133">Transmembrane helix</keyword>
<dbReference type="Pfam" id="PF25302">
    <property type="entry name" value="NADase_transloc"/>
    <property type="match status" value="1"/>
</dbReference>
<evidence type="ECO:0000313" key="6">
    <source>
        <dbReference type="Proteomes" id="UP000824041"/>
    </source>
</evidence>
<reference evidence="5" key="2">
    <citation type="submission" date="2021-04" db="EMBL/GenBank/DDBJ databases">
        <authorList>
            <person name="Gilroy R."/>
        </authorList>
    </citation>
    <scope>NUCLEOTIDE SEQUENCE</scope>
    <source>
        <strain evidence="5">14324</strain>
    </source>
</reference>
<feature type="region of interest" description="Disordered" evidence="1">
    <location>
        <begin position="67"/>
        <end position="131"/>
    </location>
</feature>
<dbReference type="InterPro" id="IPR026870">
    <property type="entry name" value="Zinc_ribbon_dom"/>
</dbReference>
<feature type="compositionally biased region" description="Basic and acidic residues" evidence="1">
    <location>
        <begin position="110"/>
        <end position="119"/>
    </location>
</feature>
<dbReference type="Proteomes" id="UP000824041">
    <property type="component" value="Unassembled WGS sequence"/>
</dbReference>
<feature type="transmembrane region" description="Helical" evidence="2">
    <location>
        <begin position="38"/>
        <end position="62"/>
    </location>
</feature>
<evidence type="ECO:0000313" key="5">
    <source>
        <dbReference type="EMBL" id="HIZ21533.1"/>
    </source>
</evidence>
<feature type="domain" description="NAD glycohydrolase translocation F5/8 type C" evidence="4">
    <location>
        <begin position="156"/>
        <end position="291"/>
    </location>
</feature>
<dbReference type="InterPro" id="IPR057561">
    <property type="entry name" value="NADase_transloc"/>
</dbReference>
<name>A0A9D2DR52_9FIRM</name>
<keyword evidence="2" id="KW-0472">Membrane</keyword>
<feature type="domain" description="Zinc-ribbon" evidence="3">
    <location>
        <begin position="2"/>
        <end position="24"/>
    </location>
</feature>
<dbReference type="EMBL" id="DXBU01000022">
    <property type="protein sequence ID" value="HIZ21533.1"/>
    <property type="molecule type" value="Genomic_DNA"/>
</dbReference>
<keyword evidence="2" id="KW-0812">Transmembrane</keyword>
<organism evidence="5 6">
    <name type="scientific">Candidatus Blautia faecigallinarum</name>
    <dbReference type="NCBI Taxonomy" id="2838488"/>
    <lineage>
        <taxon>Bacteria</taxon>
        <taxon>Bacillati</taxon>
        <taxon>Bacillota</taxon>
        <taxon>Clostridia</taxon>
        <taxon>Lachnospirales</taxon>
        <taxon>Lachnospiraceae</taxon>
        <taxon>Blautia</taxon>
    </lineage>
</organism>
<reference evidence="5" key="1">
    <citation type="journal article" date="2021" name="PeerJ">
        <title>Extensive microbial diversity within the chicken gut microbiome revealed by metagenomics and culture.</title>
        <authorList>
            <person name="Gilroy R."/>
            <person name="Ravi A."/>
            <person name="Getino M."/>
            <person name="Pursley I."/>
            <person name="Horton D.L."/>
            <person name="Alikhan N.F."/>
            <person name="Baker D."/>
            <person name="Gharbi K."/>
            <person name="Hall N."/>
            <person name="Watson M."/>
            <person name="Adriaenssens E.M."/>
            <person name="Foster-Nyarko E."/>
            <person name="Jarju S."/>
            <person name="Secka A."/>
            <person name="Antonio M."/>
            <person name="Oren A."/>
            <person name="Chaudhuri R.R."/>
            <person name="La Ragione R."/>
            <person name="Hildebrand F."/>
            <person name="Pallen M.J."/>
        </authorList>
    </citation>
    <scope>NUCLEOTIDE SEQUENCE</scope>
    <source>
        <strain evidence="5">14324</strain>
    </source>
</reference>
<evidence type="ECO:0000259" key="4">
    <source>
        <dbReference type="Pfam" id="PF25302"/>
    </source>
</evidence>
<sequence length="294" mass="32741">MFCPKCGAPVTPGDKYCDKCGAPLLSEPQPEKKKKSSVLLAAVVGVELLVIAVVGGLLFVHFTRGNQEEADSSETVQTEAKDDKSEIPDPTTPAKEVETPTPVPVTPTKPAEETSKEISEEQPAQAKTKTTEAAVITELKKVDEIRESFQRLTTDKVVEATASSTIQQDEVSNPPINILDDDSMSNWQEGLEGDGIGEYTYFKFDQEYSMEALTLRLGNWKTERYFYGNNRPKTLKFEAGGQTFTTTFPDEWTEFAVKFSSPVTTDELKITLQEVYKGDEWDDTVITDICFWYS</sequence>
<evidence type="ECO:0000259" key="3">
    <source>
        <dbReference type="Pfam" id="PF13240"/>
    </source>
</evidence>
<dbReference type="Pfam" id="PF13240">
    <property type="entry name" value="Zn_Ribbon_1"/>
    <property type="match status" value="1"/>
</dbReference>
<dbReference type="NCBIfam" id="NF047619">
    <property type="entry name" value="NADase_discoid"/>
    <property type="match status" value="1"/>
</dbReference>
<comment type="caution">
    <text evidence="5">The sequence shown here is derived from an EMBL/GenBank/DDBJ whole genome shotgun (WGS) entry which is preliminary data.</text>
</comment>
<dbReference type="AlphaFoldDB" id="A0A9D2DR52"/>
<gene>
    <name evidence="5" type="ORF">IAA21_01875</name>
</gene>
<evidence type="ECO:0000256" key="1">
    <source>
        <dbReference type="SAM" id="MobiDB-lite"/>
    </source>
</evidence>
<accession>A0A9D2DR52</accession>